<evidence type="ECO:0000256" key="1">
    <source>
        <dbReference type="ARBA" id="ARBA00004141"/>
    </source>
</evidence>
<evidence type="ECO:0000259" key="7">
    <source>
        <dbReference type="Pfam" id="PF04932"/>
    </source>
</evidence>
<sequence>MLRIRAARFLLYLTALTPLLYAGSFYFPYVVPRTILFRLLVEAAALIFIWLWSQGQLRLSASQRWHHNYFILALGLIIAADFITGVFGLSFNNSLFGDIERSWGVYTIFHLYLFYVLLRIFFDSQAWKIYLNCLLASTLIVAVYGIIQYYPDVFHITLFQAGPGRILSTLGNPAYTAMTLMFGLGLAVYLILKSNLKWQRYLYAVLIIIQFFAFTLTGIRGAYLGFLAGLAMALILALFVSQKRLVRRMSLVLLLFLLIAAGLFFSFRGNHVVRNLPLVGRLASINLNDGTVKTRLISWRAAWRGFKDNPILGVGLENYGAVFNKYFDPIYYSLASSEPYFDRAHNSFLDILAATGLMGALAFLTLIVCLYYYLWQGYKSGRLTRGELILFNSLAAAYFAHIFFVFDDINSLLLFFVFLGLIEFTYHKNPLFDSSTAATKPGSLRLPAALIMGLIVVWFGLVLNIRIARASLSVIDGLLARDNKEAVQHFREALAVKSIPRLGLADSYVDWLVKTANDYKKVPTPEGQRLFDDNFAFIKIVLEEELNKNKYNPIIFLKLSTLYCSHFLVYGDGADKDFAVAYVDGAIALSPDRPQYYNLLAETYVIFGDGKKAAAAAEKSLSLNPDYVETYVYLVRSYAADNQLDKSFSYFQESLKRGLSANTEDAALELGNKFIKGNQVAKAAEIYRLLLTAKPASTKAFINLSIVSLRLNKPDDAIKYAEQAAELDNSLKSEVDYIIGQIRAGNIEQLLEKLGV</sequence>
<dbReference type="EMBL" id="MHKO01000059">
    <property type="protein sequence ID" value="OGY90848.1"/>
    <property type="molecule type" value="Genomic_DNA"/>
</dbReference>
<dbReference type="InterPro" id="IPR051533">
    <property type="entry name" value="WaaL-like"/>
</dbReference>
<feature type="domain" description="O-antigen ligase-related" evidence="7">
    <location>
        <begin position="206"/>
        <end position="364"/>
    </location>
</feature>
<dbReference type="InterPro" id="IPR011990">
    <property type="entry name" value="TPR-like_helical_dom_sf"/>
</dbReference>
<comment type="caution">
    <text evidence="8">The sequence shown here is derived from an EMBL/GenBank/DDBJ whole genome shotgun (WGS) entry which is preliminary data.</text>
</comment>
<evidence type="ECO:0000256" key="5">
    <source>
        <dbReference type="PROSITE-ProRule" id="PRU00339"/>
    </source>
</evidence>
<dbReference type="InterPro" id="IPR019734">
    <property type="entry name" value="TPR_rpt"/>
</dbReference>
<dbReference type="PANTHER" id="PTHR37422">
    <property type="entry name" value="TEICHURONIC ACID BIOSYNTHESIS PROTEIN TUAE"/>
    <property type="match status" value="1"/>
</dbReference>
<evidence type="ECO:0000256" key="3">
    <source>
        <dbReference type="ARBA" id="ARBA00022989"/>
    </source>
</evidence>
<feature type="transmembrane region" description="Helical" evidence="6">
    <location>
        <begin position="129"/>
        <end position="150"/>
    </location>
</feature>
<dbReference type="PANTHER" id="PTHR37422:SF13">
    <property type="entry name" value="LIPOPOLYSACCHARIDE BIOSYNTHESIS PROTEIN PA4999-RELATED"/>
    <property type="match status" value="1"/>
</dbReference>
<name>A0A1G2BP54_9BACT</name>
<organism evidence="8 9">
    <name type="scientific">Candidatus Komeilibacteria bacterium RIFCSPLOWO2_02_FULL_48_11</name>
    <dbReference type="NCBI Taxonomy" id="1798553"/>
    <lineage>
        <taxon>Bacteria</taxon>
        <taxon>Candidatus Komeiliibacteriota</taxon>
    </lineage>
</organism>
<evidence type="ECO:0000313" key="9">
    <source>
        <dbReference type="Proteomes" id="UP000178109"/>
    </source>
</evidence>
<proteinExistence type="predicted"/>
<evidence type="ECO:0000256" key="2">
    <source>
        <dbReference type="ARBA" id="ARBA00022692"/>
    </source>
</evidence>
<gene>
    <name evidence="8" type="ORF">A3H70_03915</name>
</gene>
<reference evidence="8 9" key="1">
    <citation type="journal article" date="2016" name="Nat. Commun.">
        <title>Thousands of microbial genomes shed light on interconnected biogeochemical processes in an aquifer system.</title>
        <authorList>
            <person name="Anantharaman K."/>
            <person name="Brown C.T."/>
            <person name="Hug L.A."/>
            <person name="Sharon I."/>
            <person name="Castelle C.J."/>
            <person name="Probst A.J."/>
            <person name="Thomas B.C."/>
            <person name="Singh A."/>
            <person name="Wilkins M.J."/>
            <person name="Karaoz U."/>
            <person name="Brodie E.L."/>
            <person name="Williams K.H."/>
            <person name="Hubbard S.S."/>
            <person name="Banfield J.F."/>
        </authorList>
    </citation>
    <scope>NUCLEOTIDE SEQUENCE [LARGE SCALE GENOMIC DNA]</scope>
</reference>
<dbReference type="Gene3D" id="1.25.40.10">
    <property type="entry name" value="Tetratricopeptide repeat domain"/>
    <property type="match status" value="2"/>
</dbReference>
<feature type="transmembrane region" description="Helical" evidence="6">
    <location>
        <begin position="351"/>
        <end position="374"/>
    </location>
</feature>
<dbReference type="STRING" id="1798553.A3H70_03915"/>
<evidence type="ECO:0000256" key="6">
    <source>
        <dbReference type="SAM" id="Phobius"/>
    </source>
</evidence>
<feature type="transmembrane region" description="Helical" evidence="6">
    <location>
        <begin position="35"/>
        <end position="53"/>
    </location>
</feature>
<accession>A0A1G2BP54</accession>
<comment type="subcellular location">
    <subcellularLocation>
        <location evidence="1">Membrane</location>
        <topology evidence="1">Multi-pass membrane protein</topology>
    </subcellularLocation>
</comment>
<dbReference type="InterPro" id="IPR007016">
    <property type="entry name" value="O-antigen_ligase-rel_domated"/>
</dbReference>
<dbReference type="SUPFAM" id="SSF48452">
    <property type="entry name" value="TPR-like"/>
    <property type="match status" value="1"/>
</dbReference>
<keyword evidence="5" id="KW-0802">TPR repeat</keyword>
<feature type="transmembrane region" description="Helical" evidence="6">
    <location>
        <begin position="223"/>
        <end position="240"/>
    </location>
</feature>
<feature type="transmembrane region" description="Helical" evidence="6">
    <location>
        <begin position="69"/>
        <end position="91"/>
    </location>
</feature>
<keyword evidence="3 6" id="KW-1133">Transmembrane helix</keyword>
<feature type="transmembrane region" description="Helical" evidence="6">
    <location>
        <begin position="409"/>
        <end position="426"/>
    </location>
</feature>
<keyword evidence="4 6" id="KW-0472">Membrane</keyword>
<dbReference type="Pfam" id="PF04932">
    <property type="entry name" value="Wzy_C"/>
    <property type="match status" value="1"/>
</dbReference>
<dbReference type="Pfam" id="PF13181">
    <property type="entry name" value="TPR_8"/>
    <property type="match status" value="1"/>
</dbReference>
<feature type="repeat" description="TPR" evidence="5">
    <location>
        <begin position="594"/>
        <end position="627"/>
    </location>
</feature>
<dbReference type="Proteomes" id="UP000178109">
    <property type="component" value="Unassembled WGS sequence"/>
</dbReference>
<feature type="transmembrane region" description="Helical" evidence="6">
    <location>
        <begin position="249"/>
        <end position="267"/>
    </location>
</feature>
<protein>
    <recommendedName>
        <fullName evidence="7">O-antigen ligase-related domain-containing protein</fullName>
    </recommendedName>
</protein>
<dbReference type="SMART" id="SM00028">
    <property type="entry name" value="TPR"/>
    <property type="match status" value="3"/>
</dbReference>
<dbReference type="PROSITE" id="PS50005">
    <property type="entry name" value="TPR"/>
    <property type="match status" value="1"/>
</dbReference>
<feature type="transmembrane region" description="Helical" evidence="6">
    <location>
        <begin position="201"/>
        <end position="217"/>
    </location>
</feature>
<feature type="transmembrane region" description="Helical" evidence="6">
    <location>
        <begin position="103"/>
        <end position="122"/>
    </location>
</feature>
<feature type="transmembrane region" description="Helical" evidence="6">
    <location>
        <begin position="9"/>
        <end position="29"/>
    </location>
</feature>
<keyword evidence="2 6" id="KW-0812">Transmembrane</keyword>
<evidence type="ECO:0000256" key="4">
    <source>
        <dbReference type="ARBA" id="ARBA00023136"/>
    </source>
</evidence>
<evidence type="ECO:0000313" key="8">
    <source>
        <dbReference type="EMBL" id="OGY90848.1"/>
    </source>
</evidence>
<feature type="transmembrane region" description="Helical" evidence="6">
    <location>
        <begin position="386"/>
        <end position="403"/>
    </location>
</feature>
<dbReference type="GO" id="GO:0016020">
    <property type="term" value="C:membrane"/>
    <property type="evidence" value="ECO:0007669"/>
    <property type="project" value="UniProtKB-SubCell"/>
</dbReference>
<dbReference type="AlphaFoldDB" id="A0A1G2BP54"/>
<feature type="transmembrane region" description="Helical" evidence="6">
    <location>
        <begin position="446"/>
        <end position="465"/>
    </location>
</feature>
<feature type="transmembrane region" description="Helical" evidence="6">
    <location>
        <begin position="170"/>
        <end position="192"/>
    </location>
</feature>